<keyword evidence="5" id="KW-1003">Cell membrane</keyword>
<dbReference type="FunFam" id="2.30.42.10:FF:000078">
    <property type="entry name" value="Partitioning defective 3 homolog B"/>
    <property type="match status" value="1"/>
</dbReference>
<dbReference type="GO" id="GO:0008104">
    <property type="term" value="P:intracellular protein localization"/>
    <property type="evidence" value="ECO:0007669"/>
    <property type="project" value="TreeGrafter"/>
</dbReference>
<feature type="region of interest" description="Disordered" evidence="15">
    <location>
        <begin position="82"/>
        <end position="145"/>
    </location>
</feature>
<dbReference type="GO" id="GO:0005912">
    <property type="term" value="C:adherens junction"/>
    <property type="evidence" value="ECO:0007669"/>
    <property type="project" value="UniProtKB-SubCell"/>
</dbReference>
<dbReference type="GO" id="GO:0045197">
    <property type="term" value="P:establishment or maintenance of epithelial cell apical/basal polarity"/>
    <property type="evidence" value="ECO:0007669"/>
    <property type="project" value="TreeGrafter"/>
</dbReference>
<dbReference type="GO" id="GO:0035091">
    <property type="term" value="F:phosphatidylinositol binding"/>
    <property type="evidence" value="ECO:0007669"/>
    <property type="project" value="TreeGrafter"/>
</dbReference>
<keyword evidence="5" id="KW-0472">Membrane</keyword>
<dbReference type="FunFam" id="2.30.42.10:FF:000011">
    <property type="entry name" value="partitioning defective 3 homolog isoform X1"/>
    <property type="match status" value="1"/>
</dbReference>
<name>A0A091P286_HALAL</name>
<comment type="subunit">
    <text evidence="12">Interacts with PRKCZ.</text>
</comment>
<feature type="domain" description="PDZ" evidence="16">
    <location>
        <begin position="473"/>
        <end position="548"/>
    </location>
</feature>
<accession>A0A091P286</accession>
<evidence type="ECO:0000256" key="9">
    <source>
        <dbReference type="ARBA" id="ARBA00023054"/>
    </source>
</evidence>
<dbReference type="GO" id="GO:0005856">
    <property type="term" value="C:cytoskeleton"/>
    <property type="evidence" value="ECO:0007669"/>
    <property type="project" value="UniProtKB-SubCell"/>
</dbReference>
<feature type="compositionally biased region" description="Low complexity" evidence="15">
    <location>
        <begin position="18"/>
        <end position="27"/>
    </location>
</feature>
<protein>
    <recommendedName>
        <fullName evidence="13">Partitioning defective 3 homolog</fullName>
    </recommendedName>
    <alternativeName>
        <fullName evidence="14">Atypical PKC isotype-specific-interacting protein</fullName>
    </alternativeName>
</protein>
<dbReference type="SMART" id="SM00228">
    <property type="entry name" value="PDZ"/>
    <property type="match status" value="3"/>
</dbReference>
<dbReference type="Proteomes" id="UP000054379">
    <property type="component" value="Unassembled WGS sequence"/>
</dbReference>
<gene>
    <name evidence="17" type="ORF">N329_05119</name>
</gene>
<dbReference type="GO" id="GO:0043296">
    <property type="term" value="C:apical junction complex"/>
    <property type="evidence" value="ECO:0007669"/>
    <property type="project" value="TreeGrafter"/>
</dbReference>
<feature type="non-terminal residue" evidence="17">
    <location>
        <position position="1"/>
    </location>
</feature>
<keyword evidence="8" id="KW-0007">Acetylation</keyword>
<evidence type="ECO:0000256" key="11">
    <source>
        <dbReference type="ARBA" id="ARBA00023212"/>
    </source>
</evidence>
<evidence type="ECO:0000256" key="8">
    <source>
        <dbReference type="ARBA" id="ARBA00022990"/>
    </source>
</evidence>
<dbReference type="CDD" id="cd06691">
    <property type="entry name" value="PDZ1_Par3-like"/>
    <property type="match status" value="1"/>
</dbReference>
<dbReference type="Pfam" id="PF00595">
    <property type="entry name" value="PDZ"/>
    <property type="match status" value="3"/>
</dbReference>
<evidence type="ECO:0000256" key="14">
    <source>
        <dbReference type="ARBA" id="ARBA00082523"/>
    </source>
</evidence>
<keyword evidence="11" id="KW-0206">Cytoskeleton</keyword>
<evidence type="ECO:0000256" key="12">
    <source>
        <dbReference type="ARBA" id="ARBA00065272"/>
    </source>
</evidence>
<keyword evidence="9" id="KW-0175">Coiled coil</keyword>
<sequence length="752" mass="81862">QLVAVFDEQDPHHGGDGTSASSTGTQSPEIFGSELGSNAASAFQPYQATSEIEVTPSVLRANMPLHVRRSSDPALIGLSTSVSDTNFSSEEPSRKNPTRWSTTAGFLKQNTPGIPSAHERKDEDRTEEDNSRVEPVGHADTGLENATSFSLDDMVKLVEVSNDGGPLGIHVVPFSARGGRTLGLLVKRLEKGGKAEQENLFRENDCIVRINDGDLRNRRFEQAQHMFRQAMRTPFIWFHVVPAANKEQYEQLSQSEKNTYYSSRFSPDSQYADSKTINNSGLHTLQRMSRAGNQSDQTDSYSQLPHSVNSSGKPPSGLVPSPQKVLTSTANSGYNTKKIGKRLSIQLRKGTEGLGFSITSRDVPIGGSAPIYVKNILPRGAAIQDGRLKAGDRLIEVNGVDLTGKTQEEVVSLLRSTKMGGTVGLLIFRQEETFHPRELSAEQSQSQIPKETKAEEEELVLTPDGTREFLTFEVPLNDSGSAGLGVSVKGNRSKENHADLGIFVKSIINGGAASKDGRLRVNDQLIAVNGESLLGKTNQDAMETLRRSMSTEGNKRGMIQLIVARRISKCNELESPGSPSGPELPIETLLDERERRISHSLYGGIEGLSESPTRNAALSRIMGKYQLSPTVNMPQDDTVIIEDDRLSVLPPHLSDQSSSSSHDDVGFGTVDAGGWAKAAINESTDCTLSPDVDPVLAFQREGFGRQSMSEKRTKQFSDASQLEFVKTRKSKSMDLGIADETKLSTMDDQKTG</sequence>
<dbReference type="Gene3D" id="2.30.42.10">
    <property type="match status" value="3"/>
</dbReference>
<keyword evidence="7" id="KW-0221">Differentiation</keyword>
<feature type="region of interest" description="Disordered" evidence="15">
    <location>
        <begin position="288"/>
        <end position="322"/>
    </location>
</feature>
<dbReference type="GO" id="GO:0000226">
    <property type="term" value="P:microtubule cytoskeleton organization"/>
    <property type="evidence" value="ECO:0007669"/>
    <property type="project" value="TreeGrafter"/>
</dbReference>
<evidence type="ECO:0000313" key="17">
    <source>
        <dbReference type="EMBL" id="KFQ01542.1"/>
    </source>
</evidence>
<dbReference type="GO" id="GO:0030010">
    <property type="term" value="P:establishment of cell polarity"/>
    <property type="evidence" value="ECO:0007669"/>
    <property type="project" value="TreeGrafter"/>
</dbReference>
<comment type="subcellular location">
    <subcellularLocation>
        <location evidence="3">Cell junction</location>
        <location evidence="3">Adherens junction</location>
    </subcellularLocation>
    <subcellularLocation>
        <location evidence="1">Cell membrane</location>
    </subcellularLocation>
    <subcellularLocation>
        <location evidence="4">Cytoplasm</location>
        <location evidence="4">Cell cortex</location>
    </subcellularLocation>
    <subcellularLocation>
        <location evidence="2">Cytoplasm</location>
        <location evidence="2">Cytoskeleton</location>
    </subcellularLocation>
</comment>
<evidence type="ECO:0000256" key="1">
    <source>
        <dbReference type="ARBA" id="ARBA00004236"/>
    </source>
</evidence>
<proteinExistence type="predicted"/>
<keyword evidence="10" id="KW-0446">Lipid-binding</keyword>
<dbReference type="InterPro" id="IPR001478">
    <property type="entry name" value="PDZ"/>
</dbReference>
<evidence type="ECO:0000256" key="3">
    <source>
        <dbReference type="ARBA" id="ARBA00004536"/>
    </source>
</evidence>
<evidence type="ECO:0000256" key="15">
    <source>
        <dbReference type="SAM" id="MobiDB-lite"/>
    </source>
</evidence>
<reference evidence="17 18" key="1">
    <citation type="submission" date="2014-04" db="EMBL/GenBank/DDBJ databases">
        <title>Genome evolution of avian class.</title>
        <authorList>
            <person name="Zhang G."/>
            <person name="Li C."/>
        </authorList>
    </citation>
    <scope>NUCLEOTIDE SEQUENCE [LARGE SCALE GENOMIC DNA]</scope>
    <source>
        <strain evidence="17">BGI_N329</strain>
    </source>
</reference>
<evidence type="ECO:0000256" key="13">
    <source>
        <dbReference type="ARBA" id="ARBA00070151"/>
    </source>
</evidence>
<dbReference type="FunFam" id="2.30.42.10:FF:000040">
    <property type="entry name" value="partitioning defective 3 homolog isoform X2"/>
    <property type="match status" value="1"/>
</dbReference>
<feature type="compositionally biased region" description="Polar residues" evidence="15">
    <location>
        <begin position="98"/>
        <end position="113"/>
    </location>
</feature>
<dbReference type="SUPFAM" id="SSF50156">
    <property type="entry name" value="PDZ domain-like"/>
    <property type="match status" value="3"/>
</dbReference>
<dbReference type="GO" id="GO:0030154">
    <property type="term" value="P:cell differentiation"/>
    <property type="evidence" value="ECO:0007669"/>
    <property type="project" value="UniProtKB-KW"/>
</dbReference>
<feature type="non-terminal residue" evidence="17">
    <location>
        <position position="752"/>
    </location>
</feature>
<dbReference type="GO" id="GO:0005938">
    <property type="term" value="C:cell cortex"/>
    <property type="evidence" value="ECO:0007669"/>
    <property type="project" value="UniProtKB-SubCell"/>
</dbReference>
<evidence type="ECO:0000256" key="5">
    <source>
        <dbReference type="ARBA" id="ARBA00022475"/>
    </source>
</evidence>
<evidence type="ECO:0000256" key="7">
    <source>
        <dbReference type="ARBA" id="ARBA00022782"/>
    </source>
</evidence>
<evidence type="ECO:0000256" key="10">
    <source>
        <dbReference type="ARBA" id="ARBA00023121"/>
    </source>
</evidence>
<evidence type="ECO:0000256" key="6">
    <source>
        <dbReference type="ARBA" id="ARBA00022490"/>
    </source>
</evidence>
<dbReference type="PANTHER" id="PTHR16484:SF10">
    <property type="entry name" value="PARTITIONING DEFECTIVE 3 HOMOLOG"/>
    <property type="match status" value="1"/>
</dbReference>
<dbReference type="PANTHER" id="PTHR16484">
    <property type="entry name" value="PARTITIONING DEFECTIVE 3 RELATED"/>
    <property type="match status" value="1"/>
</dbReference>
<evidence type="ECO:0000313" key="18">
    <source>
        <dbReference type="Proteomes" id="UP000054379"/>
    </source>
</evidence>
<feature type="region of interest" description="Disordered" evidence="15">
    <location>
        <begin position="1"/>
        <end position="38"/>
    </location>
</feature>
<dbReference type="CDD" id="cd23059">
    <property type="entry name" value="PDZ3_Par3-like"/>
    <property type="match status" value="1"/>
</dbReference>
<feature type="region of interest" description="Disordered" evidence="15">
    <location>
        <begin position="437"/>
        <end position="456"/>
    </location>
</feature>
<organism evidence="17 18">
    <name type="scientific">Haliaeetus albicilla</name>
    <name type="common">White-tailed sea-eagle</name>
    <name type="synonym">Falco albicilla</name>
    <dbReference type="NCBI Taxonomy" id="8969"/>
    <lineage>
        <taxon>Eukaryota</taxon>
        <taxon>Metazoa</taxon>
        <taxon>Chordata</taxon>
        <taxon>Craniata</taxon>
        <taxon>Vertebrata</taxon>
        <taxon>Euteleostomi</taxon>
        <taxon>Archelosauria</taxon>
        <taxon>Archosauria</taxon>
        <taxon>Dinosauria</taxon>
        <taxon>Saurischia</taxon>
        <taxon>Theropoda</taxon>
        <taxon>Coelurosauria</taxon>
        <taxon>Aves</taxon>
        <taxon>Neognathae</taxon>
        <taxon>Neoaves</taxon>
        <taxon>Telluraves</taxon>
        <taxon>Accipitrimorphae</taxon>
        <taxon>Accipitriformes</taxon>
        <taxon>Accipitridae</taxon>
        <taxon>Accipitrinae</taxon>
        <taxon>Haliaeetus</taxon>
    </lineage>
</organism>
<feature type="domain" description="PDZ" evidence="16">
    <location>
        <begin position="344"/>
        <end position="417"/>
    </location>
</feature>
<dbReference type="GO" id="GO:0016324">
    <property type="term" value="C:apical plasma membrane"/>
    <property type="evidence" value="ECO:0007669"/>
    <property type="project" value="TreeGrafter"/>
</dbReference>
<dbReference type="PROSITE" id="PS50106">
    <property type="entry name" value="PDZ"/>
    <property type="match status" value="3"/>
</dbReference>
<evidence type="ECO:0000256" key="2">
    <source>
        <dbReference type="ARBA" id="ARBA00004245"/>
    </source>
</evidence>
<dbReference type="GO" id="GO:0051660">
    <property type="term" value="P:establishment of centrosome localization"/>
    <property type="evidence" value="ECO:0007669"/>
    <property type="project" value="TreeGrafter"/>
</dbReference>
<feature type="compositionally biased region" description="Polar residues" evidence="15">
    <location>
        <begin position="288"/>
        <end position="313"/>
    </location>
</feature>
<evidence type="ECO:0000259" key="16">
    <source>
        <dbReference type="PROSITE" id="PS50106"/>
    </source>
</evidence>
<dbReference type="AlphaFoldDB" id="A0A091P286"/>
<feature type="compositionally biased region" description="Basic and acidic residues" evidence="15">
    <location>
        <begin position="117"/>
        <end position="137"/>
    </location>
</feature>
<feature type="domain" description="PDZ" evidence="16">
    <location>
        <begin position="154"/>
        <end position="230"/>
    </location>
</feature>
<dbReference type="InterPro" id="IPR052213">
    <property type="entry name" value="PAR3"/>
</dbReference>
<dbReference type="InterPro" id="IPR036034">
    <property type="entry name" value="PDZ_sf"/>
</dbReference>
<keyword evidence="6" id="KW-0963">Cytoplasm</keyword>
<evidence type="ECO:0000256" key="4">
    <source>
        <dbReference type="ARBA" id="ARBA00004544"/>
    </source>
</evidence>
<dbReference type="GO" id="GO:0007155">
    <property type="term" value="P:cell adhesion"/>
    <property type="evidence" value="ECO:0007669"/>
    <property type="project" value="TreeGrafter"/>
</dbReference>
<dbReference type="CDD" id="cd23058">
    <property type="entry name" value="PDZ2_Par3-like"/>
    <property type="match status" value="1"/>
</dbReference>
<dbReference type="EMBL" id="KK650653">
    <property type="protein sequence ID" value="KFQ01542.1"/>
    <property type="molecule type" value="Genomic_DNA"/>
</dbReference>